<keyword evidence="2" id="KW-1185">Reference proteome</keyword>
<comment type="caution">
    <text evidence="1">The sequence shown here is derived from an EMBL/GenBank/DDBJ whole genome shotgun (WGS) entry which is preliminary data.</text>
</comment>
<evidence type="ECO:0000313" key="2">
    <source>
        <dbReference type="Proteomes" id="UP000525923"/>
    </source>
</evidence>
<sequence length="41" mass="4726">MSDDISLLVGQAEERGLEYVVMMYKQFTNSYHFHAGVKSED</sequence>
<proteinExistence type="predicted"/>
<accession>A0A7W8CTU9</accession>
<reference evidence="1 2" key="1">
    <citation type="submission" date="2020-08" db="EMBL/GenBank/DDBJ databases">
        <title>Genomic Encyclopedia of Type Strains, Phase IV (KMG-IV): sequencing the most valuable type-strain genomes for metagenomic binning, comparative biology and taxonomic classification.</title>
        <authorList>
            <person name="Goeker M."/>
        </authorList>
    </citation>
    <scope>NUCLEOTIDE SEQUENCE [LARGE SCALE GENOMIC DNA]</scope>
    <source>
        <strain evidence="1 2">DSM 15895</strain>
    </source>
</reference>
<protein>
    <submittedName>
        <fullName evidence="1">Uncharacterized protein</fullName>
    </submittedName>
</protein>
<organism evidence="1 2">
    <name type="scientific">Planococcus koreensis</name>
    <dbReference type="NCBI Taxonomy" id="112331"/>
    <lineage>
        <taxon>Bacteria</taxon>
        <taxon>Bacillati</taxon>
        <taxon>Bacillota</taxon>
        <taxon>Bacilli</taxon>
        <taxon>Bacillales</taxon>
        <taxon>Caryophanaceae</taxon>
        <taxon>Planococcus</taxon>
    </lineage>
</organism>
<name>A0A7W8CTU9_9BACL</name>
<evidence type="ECO:0000313" key="1">
    <source>
        <dbReference type="EMBL" id="MBB5179885.1"/>
    </source>
</evidence>
<dbReference type="Proteomes" id="UP000525923">
    <property type="component" value="Unassembled WGS sequence"/>
</dbReference>
<dbReference type="AlphaFoldDB" id="A0A7W8CTU9"/>
<gene>
    <name evidence="1" type="ORF">HNQ44_001309</name>
</gene>
<dbReference type="RefSeq" id="WP_277751542.1">
    <property type="nucleotide sequence ID" value="NZ_JACHHE010000003.1"/>
</dbReference>
<dbReference type="EMBL" id="JACHHE010000003">
    <property type="protein sequence ID" value="MBB5179885.1"/>
    <property type="molecule type" value="Genomic_DNA"/>
</dbReference>